<feature type="region of interest" description="Disordered" evidence="7">
    <location>
        <begin position="415"/>
        <end position="449"/>
    </location>
</feature>
<feature type="transmembrane region" description="Helical" evidence="8">
    <location>
        <begin position="319"/>
        <end position="342"/>
    </location>
</feature>
<feature type="transmembrane region" description="Helical" evidence="8">
    <location>
        <begin position="228"/>
        <end position="246"/>
    </location>
</feature>
<evidence type="ECO:0000256" key="7">
    <source>
        <dbReference type="SAM" id="MobiDB-lite"/>
    </source>
</evidence>
<dbReference type="PANTHER" id="PTHR23513:SF6">
    <property type="entry name" value="MAJOR FACILITATOR SUPERFAMILY ASSOCIATED DOMAIN-CONTAINING PROTEIN"/>
    <property type="match status" value="1"/>
</dbReference>
<evidence type="ECO:0000313" key="10">
    <source>
        <dbReference type="EMBL" id="WBL36231.1"/>
    </source>
</evidence>
<sequence>MPRLPGADTTFRALRHRNYRLLWLGQTGHSATLWMDQVARAVLILDLTDSAVMLSLVIATRLAPILLFGLIAGAVADRYDRKRILTVTQCASTACHLFIGIVAVAGIVEVWHVFLTAGVAGTAMAFNQPVRQSLIPRTVPPEDLLNAVALNSTALSFMRIGGGAIAGALLVVTSVGGVYLITAGIYLLVILTTLLMRFDDDGTSRRRKDSGLFADLAEGFRYVASQPVLFVVTGLSLILFIFGFPYQQVFVPLLAKKTLDLGDSGVGFLAGATGVGAFAGSLFVAWKSNIARPGLQLAINMLVFGAALVAISLQQNTWLTALLLAVAGSMTVTYMAFTNGILLSNSTPEMHGRVMSLLSLDRGLIPLGAILAGFLVQGLGIRPGLFTLGAAIMAMSGLVLLLFGRRLADIRSGGAVRGHVPAPEPPAADTAGGRSTPAPSPQASDPAFDPARAASYGVAWNGARTARSAKPARVGV</sequence>
<dbReference type="Proteomes" id="UP001212803">
    <property type="component" value="Chromosome"/>
</dbReference>
<dbReference type="InterPro" id="IPR010290">
    <property type="entry name" value="TM_effector"/>
</dbReference>
<dbReference type="CDD" id="cd06173">
    <property type="entry name" value="MFS_MefA_like"/>
    <property type="match status" value="1"/>
</dbReference>
<evidence type="ECO:0000256" key="5">
    <source>
        <dbReference type="ARBA" id="ARBA00022989"/>
    </source>
</evidence>
<keyword evidence="3" id="KW-1003">Cell membrane</keyword>
<evidence type="ECO:0000256" key="1">
    <source>
        <dbReference type="ARBA" id="ARBA00004651"/>
    </source>
</evidence>
<proteinExistence type="predicted"/>
<comment type="subcellular location">
    <subcellularLocation>
        <location evidence="1">Cell membrane</location>
        <topology evidence="1">Multi-pass membrane protein</topology>
    </subcellularLocation>
</comment>
<keyword evidence="4 8" id="KW-0812">Transmembrane</keyword>
<evidence type="ECO:0000256" key="4">
    <source>
        <dbReference type="ARBA" id="ARBA00022692"/>
    </source>
</evidence>
<feature type="transmembrane region" description="Helical" evidence="8">
    <location>
        <begin position="363"/>
        <end position="379"/>
    </location>
</feature>
<feature type="transmembrane region" description="Helical" evidence="8">
    <location>
        <begin position="51"/>
        <end position="72"/>
    </location>
</feature>
<dbReference type="InterPro" id="IPR036259">
    <property type="entry name" value="MFS_trans_sf"/>
</dbReference>
<feature type="transmembrane region" description="Helical" evidence="8">
    <location>
        <begin position="266"/>
        <end position="285"/>
    </location>
</feature>
<protein>
    <submittedName>
        <fullName evidence="10">MFS transporter</fullName>
    </submittedName>
</protein>
<dbReference type="Pfam" id="PF05977">
    <property type="entry name" value="MFS_3"/>
    <property type="match status" value="1"/>
</dbReference>
<reference evidence="10 11" key="1">
    <citation type="journal article" date="2023" name="ISME J.">
        <title>Thermophilic Dehalococcoidia with unusual traits shed light on an unexpected past.</title>
        <authorList>
            <person name="Palmer M."/>
            <person name="Covington J.K."/>
            <person name="Zhou E.M."/>
            <person name="Thomas S.C."/>
            <person name="Habib N."/>
            <person name="Seymour C.O."/>
            <person name="Lai D."/>
            <person name="Johnston J."/>
            <person name="Hashimi A."/>
            <person name="Jiao J.Y."/>
            <person name="Muok A.R."/>
            <person name="Liu L."/>
            <person name="Xian W.D."/>
            <person name="Zhi X.Y."/>
            <person name="Li M.M."/>
            <person name="Silva L.P."/>
            <person name="Bowen B.P."/>
            <person name="Louie K."/>
            <person name="Briegel A."/>
            <person name="Pett-Ridge J."/>
            <person name="Weber P.K."/>
            <person name="Tocheva E.I."/>
            <person name="Woyke T."/>
            <person name="Northen T.R."/>
            <person name="Mayali X."/>
            <person name="Li W.J."/>
            <person name="Hedlund B.P."/>
        </authorList>
    </citation>
    <scope>NUCLEOTIDE SEQUENCE [LARGE SCALE GENOMIC DNA]</scope>
    <source>
        <strain evidence="10 11">YIM 72310</strain>
    </source>
</reference>
<feature type="domain" description="Major facilitator superfamily (MFS) profile" evidence="9">
    <location>
        <begin position="1"/>
        <end position="408"/>
    </location>
</feature>
<keyword evidence="6 8" id="KW-0472">Membrane</keyword>
<dbReference type="InterPro" id="IPR020846">
    <property type="entry name" value="MFS_dom"/>
</dbReference>
<evidence type="ECO:0000256" key="8">
    <source>
        <dbReference type="SAM" id="Phobius"/>
    </source>
</evidence>
<gene>
    <name evidence="10" type="ORF">O0235_01085</name>
</gene>
<dbReference type="RefSeq" id="WP_270056756.1">
    <property type="nucleotide sequence ID" value="NZ_CP115149.1"/>
</dbReference>
<evidence type="ECO:0000259" key="9">
    <source>
        <dbReference type="PROSITE" id="PS50850"/>
    </source>
</evidence>
<evidence type="ECO:0000256" key="3">
    <source>
        <dbReference type="ARBA" id="ARBA00022475"/>
    </source>
</evidence>
<dbReference type="SUPFAM" id="SSF103473">
    <property type="entry name" value="MFS general substrate transporter"/>
    <property type="match status" value="1"/>
</dbReference>
<organism evidence="10 11">
    <name type="scientific">Tepidiforma flava</name>
    <dbReference type="NCBI Taxonomy" id="3004094"/>
    <lineage>
        <taxon>Bacteria</taxon>
        <taxon>Bacillati</taxon>
        <taxon>Chloroflexota</taxon>
        <taxon>Tepidiformia</taxon>
        <taxon>Tepidiformales</taxon>
        <taxon>Tepidiformaceae</taxon>
        <taxon>Tepidiforma</taxon>
    </lineage>
</organism>
<keyword evidence="5 8" id="KW-1133">Transmembrane helix</keyword>
<dbReference type="PANTHER" id="PTHR23513">
    <property type="entry name" value="INTEGRAL MEMBRANE EFFLUX PROTEIN-RELATED"/>
    <property type="match status" value="1"/>
</dbReference>
<evidence type="ECO:0000313" key="11">
    <source>
        <dbReference type="Proteomes" id="UP001212803"/>
    </source>
</evidence>
<dbReference type="EMBL" id="CP115149">
    <property type="protein sequence ID" value="WBL36231.1"/>
    <property type="molecule type" value="Genomic_DNA"/>
</dbReference>
<keyword evidence="11" id="KW-1185">Reference proteome</keyword>
<feature type="transmembrane region" description="Helical" evidence="8">
    <location>
        <begin position="297"/>
        <end position="313"/>
    </location>
</feature>
<feature type="transmembrane region" description="Helical" evidence="8">
    <location>
        <begin position="178"/>
        <end position="198"/>
    </location>
</feature>
<feature type="transmembrane region" description="Helical" evidence="8">
    <location>
        <begin position="385"/>
        <end position="403"/>
    </location>
</feature>
<dbReference type="Gene3D" id="1.20.1250.20">
    <property type="entry name" value="MFS general substrate transporter like domains"/>
    <property type="match status" value="1"/>
</dbReference>
<name>A0ABY7M6S8_9CHLR</name>
<evidence type="ECO:0000256" key="6">
    <source>
        <dbReference type="ARBA" id="ARBA00023136"/>
    </source>
</evidence>
<evidence type="ECO:0000256" key="2">
    <source>
        <dbReference type="ARBA" id="ARBA00022448"/>
    </source>
</evidence>
<accession>A0ABY7M6S8</accession>
<keyword evidence="2" id="KW-0813">Transport</keyword>
<dbReference type="PROSITE" id="PS50850">
    <property type="entry name" value="MFS"/>
    <property type="match status" value="1"/>
</dbReference>